<accession>A0A382LAX0</accession>
<feature type="non-terminal residue" evidence="1">
    <location>
        <position position="403"/>
    </location>
</feature>
<dbReference type="AlphaFoldDB" id="A0A382LAX0"/>
<evidence type="ECO:0000313" key="1">
    <source>
        <dbReference type="EMBL" id="SVC34044.1"/>
    </source>
</evidence>
<proteinExistence type="predicted"/>
<reference evidence="1" key="1">
    <citation type="submission" date="2018-05" db="EMBL/GenBank/DDBJ databases">
        <authorList>
            <person name="Lanie J.A."/>
            <person name="Ng W.-L."/>
            <person name="Kazmierczak K.M."/>
            <person name="Andrzejewski T.M."/>
            <person name="Davidsen T.M."/>
            <person name="Wayne K.J."/>
            <person name="Tettelin H."/>
            <person name="Glass J.I."/>
            <person name="Rusch D."/>
            <person name="Podicherti R."/>
            <person name="Tsui H.-C.T."/>
            <person name="Winkler M.E."/>
        </authorList>
    </citation>
    <scope>NUCLEOTIDE SEQUENCE</scope>
</reference>
<sequence length="403" mass="45002">RDIAQSSGQAQVWNLSDAVLFPGTVEMIEYLPFTYAVPQFDNEALAMCNFVERRYGSSEDPDSTWDNYKFSYVGMDTIRYLGEYESVLGIFQQNLILPIPLPILYGNSLSVSTEIFGMSLNIEYSVDRWGDIINDDPVTVMGYSVFNTMVLPDSSISASEALTFLDEDYLPAAQIMVSLTPAEEGEGPPEIDNIFMVLHDYQDILRGCTDFTAINYNSNAEIDEGCWYMDIVEMDSSLVTEPLNFSTGSGDIELTIDAGTIIYMNDSSASGSIEIYIIETPVWAWNGDLLPDSTEFARDIVTFYPIDLSFSEPVDISLSYSSTGNNFRLMMLEDSEDDSWEEVEGAVCSLDEFGESICEASVSSFGIFGVQEIPLSTFMENIMPETFTLHQNYPNPFNPITNL</sequence>
<dbReference type="EMBL" id="UINC01085995">
    <property type="protein sequence ID" value="SVC34044.1"/>
    <property type="molecule type" value="Genomic_DNA"/>
</dbReference>
<feature type="non-terminal residue" evidence="1">
    <location>
        <position position="1"/>
    </location>
</feature>
<name>A0A382LAX0_9ZZZZ</name>
<protein>
    <submittedName>
        <fullName evidence="1">Uncharacterized protein</fullName>
    </submittedName>
</protein>
<organism evidence="1">
    <name type="scientific">marine metagenome</name>
    <dbReference type="NCBI Taxonomy" id="408172"/>
    <lineage>
        <taxon>unclassified sequences</taxon>
        <taxon>metagenomes</taxon>
        <taxon>ecological metagenomes</taxon>
    </lineage>
</organism>
<gene>
    <name evidence="1" type="ORF">METZ01_LOCUS286898</name>
</gene>